<protein>
    <submittedName>
        <fullName evidence="1">Uncharacterized protein</fullName>
    </submittedName>
</protein>
<organism evidence="1">
    <name type="scientific">hydrothermal vent metagenome</name>
    <dbReference type="NCBI Taxonomy" id="652676"/>
    <lineage>
        <taxon>unclassified sequences</taxon>
        <taxon>metagenomes</taxon>
        <taxon>ecological metagenomes</taxon>
    </lineage>
</organism>
<evidence type="ECO:0000313" key="1">
    <source>
        <dbReference type="EMBL" id="CUV01221.1"/>
    </source>
</evidence>
<name>A0A160V631_9ZZZZ</name>
<accession>A0A160V631</accession>
<dbReference type="EMBL" id="FAXA01000028">
    <property type="protein sequence ID" value="CUV01221.1"/>
    <property type="molecule type" value="Genomic_DNA"/>
</dbReference>
<gene>
    <name evidence="1" type="ORF">MGWOODY_Clf1902</name>
</gene>
<sequence length="124" mass="14038">MHHWEKGGPISIGWPDHNVPEREYTIVEVELLGQVFRGRVTDGKKEGGFLVVFDCPEVVLEMLAEQVSNRLGFKVIVSNLRCSIDGTILRSFDYEWYPTPEFADRPSDLARTISEALEKMRGAG</sequence>
<reference evidence="1" key="1">
    <citation type="submission" date="2015-10" db="EMBL/GenBank/DDBJ databases">
        <authorList>
            <person name="Gilbert D.G."/>
        </authorList>
    </citation>
    <scope>NUCLEOTIDE SEQUENCE</scope>
</reference>
<dbReference type="AlphaFoldDB" id="A0A160V631"/>
<proteinExistence type="predicted"/>